<accession>A0ABV7D8C4</accession>
<keyword evidence="2" id="KW-1185">Reference proteome</keyword>
<evidence type="ECO:0000313" key="1">
    <source>
        <dbReference type="EMBL" id="MFC3053096.1"/>
    </source>
</evidence>
<protein>
    <submittedName>
        <fullName evidence="1">PAS domain-containing protein</fullName>
    </submittedName>
</protein>
<reference evidence="2" key="1">
    <citation type="journal article" date="2019" name="Int. J. Syst. Evol. Microbiol.">
        <title>The Global Catalogue of Microorganisms (GCM) 10K type strain sequencing project: providing services to taxonomists for standard genome sequencing and annotation.</title>
        <authorList>
            <consortium name="The Broad Institute Genomics Platform"/>
            <consortium name="The Broad Institute Genome Sequencing Center for Infectious Disease"/>
            <person name="Wu L."/>
            <person name="Ma J."/>
        </authorList>
    </citation>
    <scope>NUCLEOTIDE SEQUENCE [LARGE SCALE GENOMIC DNA]</scope>
    <source>
        <strain evidence="2">KCTC 62164</strain>
    </source>
</reference>
<evidence type="ECO:0000313" key="2">
    <source>
        <dbReference type="Proteomes" id="UP001595444"/>
    </source>
</evidence>
<comment type="caution">
    <text evidence="1">The sequence shown here is derived from an EMBL/GenBank/DDBJ whole genome shotgun (WGS) entry which is preliminary data.</text>
</comment>
<dbReference type="InterPro" id="IPR009922">
    <property type="entry name" value="DUF1457"/>
</dbReference>
<dbReference type="Pfam" id="PF07310">
    <property type="entry name" value="PAS_5"/>
    <property type="match status" value="1"/>
</dbReference>
<name>A0ABV7D8C4_9PROT</name>
<proteinExistence type="predicted"/>
<dbReference type="EMBL" id="JBHRSL010000010">
    <property type="protein sequence ID" value="MFC3053096.1"/>
    <property type="molecule type" value="Genomic_DNA"/>
</dbReference>
<gene>
    <name evidence="1" type="ORF">ACFOKA_14365</name>
</gene>
<dbReference type="Proteomes" id="UP001595444">
    <property type="component" value="Unassembled WGS sequence"/>
</dbReference>
<organism evidence="1 2">
    <name type="scientific">Kordiimonas pumila</name>
    <dbReference type="NCBI Taxonomy" id="2161677"/>
    <lineage>
        <taxon>Bacteria</taxon>
        <taxon>Pseudomonadati</taxon>
        <taxon>Pseudomonadota</taxon>
        <taxon>Alphaproteobacteria</taxon>
        <taxon>Kordiimonadales</taxon>
        <taxon>Kordiimonadaceae</taxon>
        <taxon>Kordiimonas</taxon>
    </lineage>
</organism>
<sequence length="213" mass="23979">MSVTGVFKQLLEYWEQLPRENGQYLPTLHAVNPGIMHDILPKLALLKRLDKYNVLISMMGSQADTQWQGSMIGVNAFDLTSPGLKENAASFYSAVLDQPSAAVVRKANILKKNIQTSIASLYLPLADKEGSPSYIVGCSVYENTQLQNRDNDRLILDRHNISGVQFIDLGHGLPNWRFTPPPQPKSPMSVTSHKWWDRLLPVRRPIKDTRLDA</sequence>
<dbReference type="RefSeq" id="WP_194213132.1">
    <property type="nucleotide sequence ID" value="NZ_CP061205.1"/>
</dbReference>